<sequence>MGKVRISMGETNPITTTATFLSLPHLVCERKREREMGGGRDRQGGARRDERESAVAVLSRAHKIRERGRRRSLVVFFWM</sequence>
<reference evidence="2 3" key="1">
    <citation type="submission" date="2024-01" db="EMBL/GenBank/DDBJ databases">
        <title>Genome assemblies of Stephania.</title>
        <authorList>
            <person name="Yang L."/>
        </authorList>
    </citation>
    <scope>NUCLEOTIDE SEQUENCE [LARGE SCALE GENOMIC DNA]</scope>
    <source>
        <strain evidence="2">QJT</strain>
        <tissue evidence="2">Leaf</tissue>
    </source>
</reference>
<dbReference type="EMBL" id="JBBNAE010000002">
    <property type="protein sequence ID" value="KAK9145433.1"/>
    <property type="molecule type" value="Genomic_DNA"/>
</dbReference>
<protein>
    <submittedName>
        <fullName evidence="2">Uncharacterized protein</fullName>
    </submittedName>
</protein>
<accession>A0AAP0PHR9</accession>
<name>A0AAP0PHR9_9MAGN</name>
<keyword evidence="3" id="KW-1185">Reference proteome</keyword>
<comment type="caution">
    <text evidence="2">The sequence shown here is derived from an EMBL/GenBank/DDBJ whole genome shotgun (WGS) entry which is preliminary data.</text>
</comment>
<evidence type="ECO:0000313" key="2">
    <source>
        <dbReference type="EMBL" id="KAK9145433.1"/>
    </source>
</evidence>
<organism evidence="2 3">
    <name type="scientific">Stephania japonica</name>
    <dbReference type="NCBI Taxonomy" id="461633"/>
    <lineage>
        <taxon>Eukaryota</taxon>
        <taxon>Viridiplantae</taxon>
        <taxon>Streptophyta</taxon>
        <taxon>Embryophyta</taxon>
        <taxon>Tracheophyta</taxon>
        <taxon>Spermatophyta</taxon>
        <taxon>Magnoliopsida</taxon>
        <taxon>Ranunculales</taxon>
        <taxon>Menispermaceae</taxon>
        <taxon>Menispermoideae</taxon>
        <taxon>Cissampelideae</taxon>
        <taxon>Stephania</taxon>
    </lineage>
</organism>
<dbReference type="Proteomes" id="UP001417504">
    <property type="component" value="Unassembled WGS sequence"/>
</dbReference>
<proteinExistence type="predicted"/>
<feature type="region of interest" description="Disordered" evidence="1">
    <location>
        <begin position="31"/>
        <end position="51"/>
    </location>
</feature>
<evidence type="ECO:0000256" key="1">
    <source>
        <dbReference type="SAM" id="MobiDB-lite"/>
    </source>
</evidence>
<dbReference type="AlphaFoldDB" id="A0AAP0PHR9"/>
<evidence type="ECO:0000313" key="3">
    <source>
        <dbReference type="Proteomes" id="UP001417504"/>
    </source>
</evidence>
<gene>
    <name evidence="2" type="ORF">Sjap_005336</name>
</gene>